<feature type="compositionally biased region" description="Basic and acidic residues" evidence="1">
    <location>
        <begin position="468"/>
        <end position="479"/>
    </location>
</feature>
<sequence length="677" mass="74523">MCSGDDAASRHLSRAQGAVPTGSGQGLAPFPSTLPPSTAIASPPSSPSLSYPTILTGRRISFRFQPASPSPTSPSPSSSSSLPASGIPPSQQPASIPAMKPSASSALNPALLKSYDARQIGFEIARNYVRLYTQAERDVLNEQYEGLLKCHGRDPAVAWLHKEVVLDVLEASNTPYLTILLNGICPPFLRPVLLAFFSCLACCCCRCLPRSLRPALPRDLTPSYWQANLDDEITFYTFQFVALSVLPLFPSLLQATLGIMASQHWALDAQSCTTLLPPTYETTSRTCPFDLTVRQSAADGGDYMWVSHAFWQGNARDPGTGRYYTNPLREEMTEGKCTLSEGIKGLATWPQIGVLLIYISFLVWALWELVQKVRELKYMKIANHLQAVYVPNMVIRHASRSQAAQRRRRQPEQRGQGQARGTSRGCWGRYGPKGWNNQGRHTKDAVLRKDERGGDPPPPPAAGGPPMADRRDKGGRGAADPKSHAFFWAIFQGSDPEGPEEGEEEDGWTEGGKAVEALPSSTAPASYPTRKFPGTFLLLETSLLAYCLYRLWQETSQVLTCYILPSRASLPPSLGNWAAATYHSLLRSSSSPRRAASHMCFAYWPGSSPSPSPLPFLLRYHQTGSRSLLDIVMETGIFASTAFTLSRLLKKSYFFIDVEKYMDPACEPPYKNIHEHR</sequence>
<gene>
    <name evidence="3" type="ORF">NSK_008756</name>
</gene>
<accession>A0A4D9CT27</accession>
<keyword evidence="2" id="KW-0812">Transmembrane</keyword>
<evidence type="ECO:0000256" key="1">
    <source>
        <dbReference type="SAM" id="MobiDB-lite"/>
    </source>
</evidence>
<feature type="region of interest" description="Disordered" evidence="1">
    <location>
        <begin position="64"/>
        <end position="101"/>
    </location>
</feature>
<dbReference type="AlphaFoldDB" id="A0A4D9CT27"/>
<feature type="compositionally biased region" description="Basic and acidic residues" evidence="1">
    <location>
        <begin position="441"/>
        <end position="454"/>
    </location>
</feature>
<keyword evidence="2" id="KW-1133">Transmembrane helix</keyword>
<comment type="caution">
    <text evidence="3">The sequence shown here is derived from an EMBL/GenBank/DDBJ whole genome shotgun (WGS) entry which is preliminary data.</text>
</comment>
<feature type="region of interest" description="Disordered" evidence="1">
    <location>
        <begin position="1"/>
        <end position="52"/>
    </location>
</feature>
<organism evidence="3 4">
    <name type="scientific">Nannochloropsis salina CCMP1776</name>
    <dbReference type="NCBI Taxonomy" id="1027361"/>
    <lineage>
        <taxon>Eukaryota</taxon>
        <taxon>Sar</taxon>
        <taxon>Stramenopiles</taxon>
        <taxon>Ochrophyta</taxon>
        <taxon>Eustigmatophyceae</taxon>
        <taxon>Eustigmatales</taxon>
        <taxon>Monodopsidaceae</taxon>
        <taxon>Microchloropsis</taxon>
        <taxon>Microchloropsis salina</taxon>
    </lineage>
</organism>
<dbReference type="OrthoDB" id="10621009at2759"/>
<evidence type="ECO:0000256" key="2">
    <source>
        <dbReference type="SAM" id="Phobius"/>
    </source>
</evidence>
<dbReference type="Proteomes" id="UP000355283">
    <property type="component" value="Unassembled WGS sequence"/>
</dbReference>
<reference evidence="3 4" key="1">
    <citation type="submission" date="2019-01" db="EMBL/GenBank/DDBJ databases">
        <title>Nuclear Genome Assembly of the Microalgal Biofuel strain Nannochloropsis salina CCMP1776.</title>
        <authorList>
            <person name="Hovde B."/>
        </authorList>
    </citation>
    <scope>NUCLEOTIDE SEQUENCE [LARGE SCALE GENOMIC DNA]</scope>
    <source>
        <strain evidence="3 4">CCMP1776</strain>
    </source>
</reference>
<evidence type="ECO:0000313" key="3">
    <source>
        <dbReference type="EMBL" id="TFJ79899.1"/>
    </source>
</evidence>
<feature type="region of interest" description="Disordered" evidence="1">
    <location>
        <begin position="399"/>
        <end position="479"/>
    </location>
</feature>
<keyword evidence="4" id="KW-1185">Reference proteome</keyword>
<dbReference type="EMBL" id="SDOX01000188">
    <property type="protein sequence ID" value="TFJ79899.1"/>
    <property type="molecule type" value="Genomic_DNA"/>
</dbReference>
<keyword evidence="2" id="KW-0472">Membrane</keyword>
<feature type="compositionally biased region" description="Low complexity" evidence="1">
    <location>
        <begin position="75"/>
        <end position="89"/>
    </location>
</feature>
<name>A0A4D9CT27_9STRA</name>
<feature type="compositionally biased region" description="Low complexity" evidence="1">
    <location>
        <begin position="35"/>
        <end position="52"/>
    </location>
</feature>
<protein>
    <submittedName>
        <fullName evidence="3">Uncharacterized protein</fullName>
    </submittedName>
</protein>
<feature type="transmembrane region" description="Helical" evidence="2">
    <location>
        <begin position="349"/>
        <end position="370"/>
    </location>
</feature>
<evidence type="ECO:0000313" key="4">
    <source>
        <dbReference type="Proteomes" id="UP000355283"/>
    </source>
</evidence>
<proteinExistence type="predicted"/>